<reference evidence="6 7" key="1">
    <citation type="submission" date="2010-03" db="EMBL/GenBank/DDBJ databases">
        <title>The genome sequence of Faecalibacterium prausnitzii SL3/3.</title>
        <authorList>
            <consortium name="metaHIT consortium -- http://www.metahit.eu/"/>
            <person name="Pajon A."/>
            <person name="Turner K."/>
            <person name="Parkhill J."/>
            <person name="Duncan S."/>
            <person name="Flint H."/>
        </authorList>
    </citation>
    <scope>NUCLEOTIDE SEQUENCE [LARGE SCALE GENOMIC DNA]</scope>
    <source>
        <strain evidence="6 7">SL3/3</strain>
    </source>
</reference>
<comment type="function">
    <text evidence="5">Involved in the third step of the chorismate pathway, which leads to the biosynthesis of aromatic amino acids. Catalyzes the cis-dehydration of 3-dehydroquinate (DHQ) and introduces the first double bond of the aromatic ring to yield 3-dehydroshikimate.</text>
</comment>
<feature type="active site" description="Schiff-base intermediate with substrate" evidence="5">
    <location>
        <position position="169"/>
    </location>
</feature>
<feature type="binding site" evidence="5">
    <location>
        <begin position="45"/>
        <end position="47"/>
    </location>
    <ligand>
        <name>3-dehydroquinate</name>
        <dbReference type="ChEBI" id="CHEBI:32364"/>
    </ligand>
</feature>
<dbReference type="GO" id="GO:0009073">
    <property type="term" value="P:aromatic amino acid family biosynthetic process"/>
    <property type="evidence" value="ECO:0007669"/>
    <property type="project" value="UniProtKB-KW"/>
</dbReference>
<dbReference type="eggNOG" id="COG0710">
    <property type="taxonomic scope" value="Bacteria"/>
</dbReference>
<dbReference type="InterPro" id="IPR013785">
    <property type="entry name" value="Aldolase_TIM"/>
</dbReference>
<dbReference type="SUPFAM" id="SSF51569">
    <property type="entry name" value="Aldolase"/>
    <property type="match status" value="1"/>
</dbReference>
<dbReference type="PATRIC" id="fig|657322.3.peg.2115"/>
<name>D4KC15_9FIRM</name>
<dbReference type="GO" id="GO:0046279">
    <property type="term" value="P:3,4-dihydroxybenzoate biosynthetic process"/>
    <property type="evidence" value="ECO:0007669"/>
    <property type="project" value="UniProtKB-ARBA"/>
</dbReference>
<comment type="caution">
    <text evidence="5">Lacks conserved residue(s) required for the propagation of feature annotation.</text>
</comment>
<accession>D4KC15</accession>
<keyword evidence="5" id="KW-0028">Amino-acid biosynthesis</keyword>
<dbReference type="AlphaFoldDB" id="D4KC15"/>
<dbReference type="PANTHER" id="PTHR43699">
    <property type="entry name" value="3-DEHYDROQUINATE DEHYDRATASE"/>
    <property type="match status" value="1"/>
</dbReference>
<keyword evidence="2 5" id="KW-0057">Aromatic amino acid biosynthesis</keyword>
<dbReference type="PANTHER" id="PTHR43699:SF1">
    <property type="entry name" value="3-DEHYDROQUINATE DEHYDRATASE"/>
    <property type="match status" value="1"/>
</dbReference>
<protein>
    <recommendedName>
        <fullName evidence="5">3-dehydroquinate dehydratase</fullName>
        <shortName evidence="5">3-dehydroquinase</shortName>
        <ecNumber evidence="5">4.2.1.10</ecNumber>
    </recommendedName>
    <alternativeName>
        <fullName evidence="5">Type I DHQase</fullName>
    </alternativeName>
    <alternativeName>
        <fullName evidence="5">Type I dehydroquinase</fullName>
        <shortName evidence="5">DHQ1</shortName>
    </alternativeName>
</protein>
<dbReference type="Proteomes" id="UP000007059">
    <property type="component" value="Chromosome"/>
</dbReference>
<evidence type="ECO:0000256" key="4">
    <source>
        <dbReference type="ARBA" id="ARBA00023270"/>
    </source>
</evidence>
<dbReference type="GO" id="GO:0003855">
    <property type="term" value="F:3-dehydroquinate dehydratase activity"/>
    <property type="evidence" value="ECO:0007669"/>
    <property type="project" value="UniProtKB-UniRule"/>
</dbReference>
<dbReference type="InterPro" id="IPR050146">
    <property type="entry name" value="Type-I_3-dehydroquinase"/>
</dbReference>
<feature type="binding site" evidence="5">
    <location>
        <position position="212"/>
    </location>
    <ligand>
        <name>3-dehydroquinate</name>
        <dbReference type="ChEBI" id="CHEBI:32364"/>
    </ligand>
</feature>
<dbReference type="InterPro" id="IPR001381">
    <property type="entry name" value="DHquinase_I"/>
</dbReference>
<dbReference type="CDD" id="cd00502">
    <property type="entry name" value="DHQase_I"/>
    <property type="match status" value="1"/>
</dbReference>
<sequence>MSIIVRDCHIGEGRPKVIVPIVETTESKILERAFEFSRLRIDCVEWRVDWFEQCMDAHSVVSCLQKLRVALKDKLLLVTFRTKAEGGEASLTHKEYLDFINTVIDTDCADLIDIEFFTARDDIRELIDNAHSSGVVVVCSSHDFQKTPDKNELISRMVKMQQVGADLPKVAVMPHDSTDVLTLLAATVDMKNKYFATPIITISMGKLGIVSRLCGELFGSAMTFASAGDSSAPGQIGLDIVNAVLDSIAE</sequence>
<comment type="catalytic activity">
    <reaction evidence="1 5">
        <text>3-dehydroquinate = 3-dehydroshikimate + H2O</text>
        <dbReference type="Rhea" id="RHEA:21096"/>
        <dbReference type="ChEBI" id="CHEBI:15377"/>
        <dbReference type="ChEBI" id="CHEBI:16630"/>
        <dbReference type="ChEBI" id="CHEBI:32364"/>
        <dbReference type="EC" id="4.2.1.10"/>
    </reaction>
</comment>
<evidence type="ECO:0000313" key="6">
    <source>
        <dbReference type="EMBL" id="CBL02378.1"/>
    </source>
</evidence>
<evidence type="ECO:0000256" key="1">
    <source>
        <dbReference type="ARBA" id="ARBA00001864"/>
    </source>
</evidence>
<comment type="pathway">
    <text evidence="5">Metabolic intermediate biosynthesis; chorismate biosynthesis; chorismate from D-erythrose 4-phosphate and phosphoenolpyruvate: step 3/7.</text>
</comment>
<evidence type="ECO:0000256" key="5">
    <source>
        <dbReference type="HAMAP-Rule" id="MF_00214"/>
    </source>
</evidence>
<gene>
    <name evidence="5" type="primary">aroD</name>
    <name evidence="6" type="ORF">FPR_21860</name>
</gene>
<reference evidence="6 7" key="2">
    <citation type="submission" date="2010-03" db="EMBL/GenBank/DDBJ databases">
        <authorList>
            <person name="Pajon A."/>
        </authorList>
    </citation>
    <scope>NUCLEOTIDE SEQUENCE [LARGE SCALE GENOMIC DNA]</scope>
    <source>
        <strain evidence="6 7">SL3/3</strain>
    </source>
</reference>
<evidence type="ECO:0000313" key="7">
    <source>
        <dbReference type="Proteomes" id="UP000007059"/>
    </source>
</evidence>
<dbReference type="NCBIfam" id="TIGR01093">
    <property type="entry name" value="aroD"/>
    <property type="match status" value="1"/>
</dbReference>
<dbReference type="RefSeq" id="WP_015537899.1">
    <property type="nucleotide sequence ID" value="NC_021020.1"/>
</dbReference>
<feature type="active site" description="Proton donor/acceptor" evidence="5">
    <location>
        <position position="142"/>
    </location>
</feature>
<dbReference type="KEGG" id="fpa:FPR_21860"/>
<dbReference type="HAMAP" id="MF_00214">
    <property type="entry name" value="AroD"/>
    <property type="match status" value="1"/>
</dbReference>
<dbReference type="EMBL" id="FP929046">
    <property type="protein sequence ID" value="CBL02378.1"/>
    <property type="molecule type" value="Genomic_DNA"/>
</dbReference>
<dbReference type="Pfam" id="PF01487">
    <property type="entry name" value="DHquinase_I"/>
    <property type="match status" value="1"/>
</dbReference>
<keyword evidence="3 5" id="KW-0456">Lyase</keyword>
<dbReference type="FunFam" id="3.20.20.70:FF:000047">
    <property type="entry name" value="3-dehydroquinate dehydratase"/>
    <property type="match status" value="1"/>
</dbReference>
<evidence type="ECO:0000256" key="3">
    <source>
        <dbReference type="ARBA" id="ARBA00023239"/>
    </source>
</evidence>
<feature type="binding site" evidence="5">
    <location>
        <position position="81"/>
    </location>
    <ligand>
        <name>3-dehydroquinate</name>
        <dbReference type="ChEBI" id="CHEBI:32364"/>
    </ligand>
</feature>
<dbReference type="UniPathway" id="UPA00053">
    <property type="reaction ID" value="UER00086"/>
</dbReference>
<organism evidence="6 7">
    <name type="scientific">Faecalibacterium prausnitzii SL3/3</name>
    <dbReference type="NCBI Taxonomy" id="657322"/>
    <lineage>
        <taxon>Bacteria</taxon>
        <taxon>Bacillati</taxon>
        <taxon>Bacillota</taxon>
        <taxon>Clostridia</taxon>
        <taxon>Eubacteriales</taxon>
        <taxon>Oscillospiraceae</taxon>
        <taxon>Faecalibacterium</taxon>
    </lineage>
</organism>
<dbReference type="GO" id="GO:0008652">
    <property type="term" value="P:amino acid biosynthetic process"/>
    <property type="evidence" value="ECO:0007669"/>
    <property type="project" value="UniProtKB-KW"/>
</dbReference>
<keyword evidence="4 5" id="KW-0704">Schiff base</keyword>
<feature type="binding site" evidence="5">
    <location>
        <position position="235"/>
    </location>
    <ligand>
        <name>3-dehydroquinate</name>
        <dbReference type="ChEBI" id="CHEBI:32364"/>
    </ligand>
</feature>
<dbReference type="EC" id="4.2.1.10" evidence="5"/>
<proteinExistence type="inferred from homology"/>
<feature type="binding site" evidence="5">
    <location>
        <position position="231"/>
    </location>
    <ligand>
        <name>3-dehydroquinate</name>
        <dbReference type="ChEBI" id="CHEBI:32364"/>
    </ligand>
</feature>
<dbReference type="GO" id="GO:0009423">
    <property type="term" value="P:chorismate biosynthetic process"/>
    <property type="evidence" value="ECO:0007669"/>
    <property type="project" value="UniProtKB-UniRule"/>
</dbReference>
<evidence type="ECO:0000256" key="2">
    <source>
        <dbReference type="ARBA" id="ARBA00023141"/>
    </source>
</evidence>
<dbReference type="Gene3D" id="3.20.20.70">
    <property type="entry name" value="Aldolase class I"/>
    <property type="match status" value="1"/>
</dbReference>
<comment type="subunit">
    <text evidence="5">Homodimer.</text>
</comment>
<comment type="similarity">
    <text evidence="5">Belongs to the type-I 3-dehydroquinase family.</text>
</comment>
<dbReference type="HOGENOM" id="CLU_064444_0_0_9"/>